<dbReference type="InterPro" id="IPR003593">
    <property type="entry name" value="AAA+_ATPase"/>
</dbReference>
<dbReference type="Gene3D" id="3.40.50.300">
    <property type="entry name" value="P-loop containing nucleotide triphosphate hydrolases"/>
    <property type="match status" value="1"/>
</dbReference>
<evidence type="ECO:0000256" key="1">
    <source>
        <dbReference type="ARBA" id="ARBA00022448"/>
    </source>
</evidence>
<dbReference type="Pfam" id="PF00005">
    <property type="entry name" value="ABC_tran"/>
    <property type="match status" value="1"/>
</dbReference>
<dbReference type="PANTHER" id="PTHR42939">
    <property type="entry name" value="ABC TRANSPORTER ATP-BINDING PROTEIN ALBC-RELATED"/>
    <property type="match status" value="1"/>
</dbReference>
<feature type="domain" description="ABC transporter" evidence="5">
    <location>
        <begin position="5"/>
        <end position="236"/>
    </location>
</feature>
<organism evidence="6 7">
    <name type="scientific">Methylophilus medardicus</name>
    <dbReference type="NCBI Taxonomy" id="2588534"/>
    <lineage>
        <taxon>Bacteria</taxon>
        <taxon>Pseudomonadati</taxon>
        <taxon>Pseudomonadota</taxon>
        <taxon>Betaproteobacteria</taxon>
        <taxon>Nitrosomonadales</taxon>
        <taxon>Methylophilaceae</taxon>
        <taxon>Methylophilus</taxon>
    </lineage>
</organism>
<keyword evidence="7" id="KW-1185">Reference proteome</keyword>
<keyword evidence="1" id="KW-0813">Transport</keyword>
<dbReference type="GO" id="GO:0005524">
    <property type="term" value="F:ATP binding"/>
    <property type="evidence" value="ECO:0007669"/>
    <property type="project" value="UniProtKB-KW"/>
</dbReference>
<keyword evidence="2" id="KW-0472">Membrane</keyword>
<dbReference type="InterPro" id="IPR051782">
    <property type="entry name" value="ABC_Transporter_VariousFunc"/>
</dbReference>
<proteinExistence type="predicted"/>
<gene>
    <name evidence="6" type="ORF">FIU01_06960</name>
</gene>
<sequence length="237" mass="25631">MTALLSIEQLSLRFAGRDILQQLALTLQAGEVVSVLGSNGAGKSSLLKSILGLHPAKVDQSGQILIAGVDISQARSQALSHLAYVPEQPAVYGHLSAIENIHYFLSLTTMSQTMDIPTCLTMVGLPEQAWRRPCNEYSKGMKQKVMLALALAKQATLLLLDEPNSGLDPQATEELNQLILQCKNKGMGVLVVTHDVLSAMAFSDRLLMLANGQLQPVLLDQSTLTLQNLKQLYQGQA</sequence>
<reference evidence="7" key="1">
    <citation type="journal article" date="2019" name="ISME J.">
        <title>Evolution in action: habitat transition from sediment to the pelagial leads to genome streamlining in Methylophilaceae.</title>
        <authorList>
            <person name="Salcher M."/>
            <person name="Schaefle D."/>
            <person name="Kaspar M."/>
            <person name="Neuenschwander S.M."/>
            <person name="Ghai R."/>
        </authorList>
    </citation>
    <scope>NUCLEOTIDE SEQUENCE [LARGE SCALE GENOMIC DNA]</scope>
    <source>
        <strain evidence="7">MMS-M-51</strain>
    </source>
</reference>
<accession>A0A5B8CSL9</accession>
<keyword evidence="4 6" id="KW-0067">ATP-binding</keyword>
<evidence type="ECO:0000259" key="5">
    <source>
        <dbReference type="PROSITE" id="PS50893"/>
    </source>
</evidence>
<evidence type="ECO:0000256" key="3">
    <source>
        <dbReference type="ARBA" id="ARBA00022741"/>
    </source>
</evidence>
<dbReference type="EMBL" id="CP040946">
    <property type="protein sequence ID" value="QDC44287.1"/>
    <property type="molecule type" value="Genomic_DNA"/>
</dbReference>
<dbReference type="PROSITE" id="PS00211">
    <property type="entry name" value="ABC_TRANSPORTER_1"/>
    <property type="match status" value="1"/>
</dbReference>
<evidence type="ECO:0000313" key="7">
    <source>
        <dbReference type="Proteomes" id="UP000311008"/>
    </source>
</evidence>
<dbReference type="SMART" id="SM00382">
    <property type="entry name" value="AAA"/>
    <property type="match status" value="1"/>
</dbReference>
<keyword evidence="3" id="KW-0547">Nucleotide-binding</keyword>
<keyword evidence="2" id="KW-1003">Cell membrane</keyword>
<dbReference type="GO" id="GO:0016887">
    <property type="term" value="F:ATP hydrolysis activity"/>
    <property type="evidence" value="ECO:0007669"/>
    <property type="project" value="InterPro"/>
</dbReference>
<dbReference type="PANTHER" id="PTHR42939:SF1">
    <property type="entry name" value="ABC TRANSPORTER ATP-BINDING PROTEIN ALBC-RELATED"/>
    <property type="match status" value="1"/>
</dbReference>
<evidence type="ECO:0000313" key="6">
    <source>
        <dbReference type="EMBL" id="QDC44287.1"/>
    </source>
</evidence>
<dbReference type="KEGG" id="mmec:FIU01_06960"/>
<dbReference type="InterPro" id="IPR003439">
    <property type="entry name" value="ABC_transporter-like_ATP-bd"/>
</dbReference>
<dbReference type="InterPro" id="IPR017871">
    <property type="entry name" value="ABC_transporter-like_CS"/>
</dbReference>
<dbReference type="InterPro" id="IPR027417">
    <property type="entry name" value="P-loop_NTPase"/>
</dbReference>
<dbReference type="SUPFAM" id="SSF52540">
    <property type="entry name" value="P-loop containing nucleoside triphosphate hydrolases"/>
    <property type="match status" value="1"/>
</dbReference>
<protein>
    <submittedName>
        <fullName evidence="6">ABC transporter ATP-binding protein</fullName>
    </submittedName>
</protein>
<dbReference type="Proteomes" id="UP000311008">
    <property type="component" value="Chromosome"/>
</dbReference>
<dbReference type="CDD" id="cd03230">
    <property type="entry name" value="ABC_DR_subfamily_A"/>
    <property type="match status" value="1"/>
</dbReference>
<dbReference type="AlphaFoldDB" id="A0A5B8CSL9"/>
<evidence type="ECO:0000256" key="2">
    <source>
        <dbReference type="ARBA" id="ARBA00022475"/>
    </source>
</evidence>
<dbReference type="PROSITE" id="PS50893">
    <property type="entry name" value="ABC_TRANSPORTER_2"/>
    <property type="match status" value="1"/>
</dbReference>
<evidence type="ECO:0000256" key="4">
    <source>
        <dbReference type="ARBA" id="ARBA00022840"/>
    </source>
</evidence>
<dbReference type="OrthoDB" id="9804819at2"/>
<dbReference type="RefSeq" id="WP_140003619.1">
    <property type="nucleotide sequence ID" value="NZ_CP040946.1"/>
</dbReference>
<name>A0A5B8CSL9_9PROT</name>